<reference evidence="1" key="1">
    <citation type="submission" date="2021-08" db="EMBL/GenBank/DDBJ databases">
        <title>The first chromosome-level gecko genome reveals the dynamic sex chromosomes of Neotropical dwarf geckos (Sphaerodactylidae: Sphaerodactylus).</title>
        <authorList>
            <person name="Pinto B.J."/>
            <person name="Keating S.E."/>
            <person name="Gamble T."/>
        </authorList>
    </citation>
    <scope>NUCLEOTIDE SEQUENCE</scope>
    <source>
        <strain evidence="1">TG3544</strain>
    </source>
</reference>
<proteinExistence type="predicted"/>
<gene>
    <name evidence="1" type="primary">AP1B1_1</name>
    <name evidence="1" type="ORF">K3G42_001144</name>
</gene>
<protein>
    <submittedName>
        <fullName evidence="1">AP-1 complex subunit beta-1</fullName>
    </submittedName>
</protein>
<keyword evidence="2" id="KW-1185">Reference proteome</keyword>
<comment type="caution">
    <text evidence="1">The sequence shown here is derived from an EMBL/GenBank/DDBJ whole genome shotgun (WGS) entry which is preliminary data.</text>
</comment>
<organism evidence="1 2">
    <name type="scientific">Sphaerodactylus townsendi</name>
    <dbReference type="NCBI Taxonomy" id="933632"/>
    <lineage>
        <taxon>Eukaryota</taxon>
        <taxon>Metazoa</taxon>
        <taxon>Chordata</taxon>
        <taxon>Craniata</taxon>
        <taxon>Vertebrata</taxon>
        <taxon>Euteleostomi</taxon>
        <taxon>Lepidosauria</taxon>
        <taxon>Squamata</taxon>
        <taxon>Bifurcata</taxon>
        <taxon>Gekkota</taxon>
        <taxon>Sphaerodactylidae</taxon>
        <taxon>Sphaerodactylus</taxon>
    </lineage>
</organism>
<accession>A0ACB8EY63</accession>
<sequence>MGAVDLLGGGLDSLMGGSSFAAPSAVMPQNLGAPLGGGLGNLFDLAGGVGTLSGSYVGKLSILDKVLRSAPQE</sequence>
<evidence type="ECO:0000313" key="1">
    <source>
        <dbReference type="EMBL" id="KAH7997534.1"/>
    </source>
</evidence>
<dbReference type="EMBL" id="CM037625">
    <property type="protein sequence ID" value="KAH7997534.1"/>
    <property type="molecule type" value="Genomic_DNA"/>
</dbReference>
<name>A0ACB8EY63_9SAUR</name>
<dbReference type="Proteomes" id="UP000827872">
    <property type="component" value="Linkage Group LG12"/>
</dbReference>
<evidence type="ECO:0000313" key="2">
    <source>
        <dbReference type="Proteomes" id="UP000827872"/>
    </source>
</evidence>